<accession>A0A117DMR2</accession>
<gene>
    <name evidence="2" type="ORF">DEIGR_100424</name>
</gene>
<evidence type="ECO:0000313" key="2">
    <source>
        <dbReference type="EMBL" id="GAQ20397.1"/>
    </source>
</evidence>
<keyword evidence="1" id="KW-0472">Membrane</keyword>
<feature type="transmembrane region" description="Helical" evidence="1">
    <location>
        <begin position="126"/>
        <end position="143"/>
    </location>
</feature>
<dbReference type="AlphaFoldDB" id="A0A117DMR2"/>
<keyword evidence="1" id="KW-1133">Transmembrane helix</keyword>
<dbReference type="RefSeq" id="WP_058974866.1">
    <property type="nucleotide sequence ID" value="NZ_BCMS01000001.1"/>
</dbReference>
<feature type="transmembrane region" description="Helical" evidence="1">
    <location>
        <begin position="155"/>
        <end position="177"/>
    </location>
</feature>
<feature type="transmembrane region" description="Helical" evidence="1">
    <location>
        <begin position="197"/>
        <end position="217"/>
    </location>
</feature>
<name>A0A117DMR2_9DEIO</name>
<sequence>MTGELRSLLSPRLQPPRTVAEWLEVATDGLTSEAARRVRHDYLNHLQDTLAGQPDLTHTDILRRWGSAHTANRELRRTHLTVRDASRLPPRHLSLGGSLWSASAPIAGLTVAALPDLRRGEAVTPFLLSVGILTALALLRWWVLSRPLPPTRRAAAYWLTEPLGGALMAGLVAALWFLHTGTLTPDRLIAWTREPAFWVALSCLSFHIWRLSLAVNASRKLGAETA</sequence>
<dbReference type="OrthoDB" id="73439at2"/>
<dbReference type="Proteomes" id="UP000056209">
    <property type="component" value="Unassembled WGS sequence"/>
</dbReference>
<dbReference type="EMBL" id="BCMS01000001">
    <property type="protein sequence ID" value="GAQ20397.1"/>
    <property type="molecule type" value="Genomic_DNA"/>
</dbReference>
<keyword evidence="1" id="KW-0812">Transmembrane</keyword>
<organism evidence="2 3">
    <name type="scientific">Deinococcus grandis</name>
    <dbReference type="NCBI Taxonomy" id="57498"/>
    <lineage>
        <taxon>Bacteria</taxon>
        <taxon>Thermotogati</taxon>
        <taxon>Deinococcota</taxon>
        <taxon>Deinococci</taxon>
        <taxon>Deinococcales</taxon>
        <taxon>Deinococcaceae</taxon>
        <taxon>Deinococcus</taxon>
    </lineage>
</organism>
<evidence type="ECO:0000256" key="1">
    <source>
        <dbReference type="SAM" id="Phobius"/>
    </source>
</evidence>
<proteinExistence type="predicted"/>
<reference evidence="3" key="1">
    <citation type="submission" date="2015-11" db="EMBL/GenBank/DDBJ databases">
        <title>Draft Genome Sequence of the Radioresistant Bacterium Deinococcus grandis, Isolated from Freshwater Fish in Japan.</title>
        <authorList>
            <person name="Satoh K."/>
            <person name="Onodera T."/>
            <person name="Omoso K."/>
            <person name="Takeda-Yano K."/>
            <person name="Katayama T."/>
            <person name="Oono Y."/>
            <person name="Narumi I."/>
        </authorList>
    </citation>
    <scope>NUCLEOTIDE SEQUENCE [LARGE SCALE GENOMIC DNA]</scope>
    <source>
        <strain evidence="3">ATCC 43672</strain>
    </source>
</reference>
<evidence type="ECO:0000313" key="3">
    <source>
        <dbReference type="Proteomes" id="UP000056209"/>
    </source>
</evidence>
<protein>
    <submittedName>
        <fullName evidence="2">Uncharacterized protein</fullName>
    </submittedName>
</protein>
<comment type="caution">
    <text evidence="2">The sequence shown here is derived from an EMBL/GenBank/DDBJ whole genome shotgun (WGS) entry which is preliminary data.</text>
</comment>
<keyword evidence="3" id="KW-1185">Reference proteome</keyword>